<dbReference type="InterPro" id="IPR020472">
    <property type="entry name" value="WD40_PAC1"/>
</dbReference>
<dbReference type="PRINTS" id="PR00320">
    <property type="entry name" value="GPROTEINBRPT"/>
</dbReference>
<dbReference type="InterPro" id="IPR036322">
    <property type="entry name" value="WD40_repeat_dom_sf"/>
</dbReference>
<protein>
    <submittedName>
        <fullName evidence="4">Uncharacterized protein</fullName>
    </submittedName>
</protein>
<dbReference type="InterPro" id="IPR015943">
    <property type="entry name" value="WD40/YVTN_repeat-like_dom_sf"/>
</dbReference>
<accession>X6MUM7</accession>
<dbReference type="SMART" id="SM00320">
    <property type="entry name" value="WD40"/>
    <property type="match status" value="5"/>
</dbReference>
<keyword evidence="1 3" id="KW-0853">WD repeat</keyword>
<dbReference type="OMA" id="CIWQAGT"/>
<feature type="repeat" description="WD" evidence="3">
    <location>
        <begin position="77"/>
        <end position="118"/>
    </location>
</feature>
<comment type="caution">
    <text evidence="4">The sequence shown here is derived from an EMBL/GenBank/DDBJ whole genome shotgun (WGS) entry which is preliminary data.</text>
</comment>
<feature type="repeat" description="WD" evidence="3">
    <location>
        <begin position="159"/>
        <end position="190"/>
    </location>
</feature>
<dbReference type="PANTHER" id="PTHR19879">
    <property type="entry name" value="TRANSCRIPTION INITIATION FACTOR TFIID"/>
    <property type="match status" value="1"/>
</dbReference>
<evidence type="ECO:0000313" key="5">
    <source>
        <dbReference type="Proteomes" id="UP000023152"/>
    </source>
</evidence>
<name>X6MUM7_RETFI</name>
<dbReference type="CDD" id="cd00200">
    <property type="entry name" value="WD40"/>
    <property type="match status" value="1"/>
</dbReference>
<dbReference type="Gene3D" id="2.130.10.10">
    <property type="entry name" value="YVTN repeat-like/Quinoprotein amine dehydrogenase"/>
    <property type="match status" value="3"/>
</dbReference>
<keyword evidence="5" id="KW-1185">Reference proteome</keyword>
<reference evidence="4 5" key="1">
    <citation type="journal article" date="2013" name="Curr. Biol.">
        <title>The Genome of the Foraminiferan Reticulomyxa filosa.</title>
        <authorList>
            <person name="Glockner G."/>
            <person name="Hulsmann N."/>
            <person name="Schleicher M."/>
            <person name="Noegel A.A."/>
            <person name="Eichinger L."/>
            <person name="Gallinger C."/>
            <person name="Pawlowski J."/>
            <person name="Sierra R."/>
            <person name="Euteneuer U."/>
            <person name="Pillet L."/>
            <person name="Moustafa A."/>
            <person name="Platzer M."/>
            <person name="Groth M."/>
            <person name="Szafranski K."/>
            <person name="Schliwa M."/>
        </authorList>
    </citation>
    <scope>NUCLEOTIDE SEQUENCE [LARGE SCALE GENOMIC DNA]</scope>
</reference>
<evidence type="ECO:0000313" key="4">
    <source>
        <dbReference type="EMBL" id="ETO17157.1"/>
    </source>
</evidence>
<dbReference type="Proteomes" id="UP000023152">
    <property type="component" value="Unassembled WGS sequence"/>
</dbReference>
<proteinExistence type="predicted"/>
<dbReference type="InterPro" id="IPR019775">
    <property type="entry name" value="WD40_repeat_CS"/>
</dbReference>
<keyword evidence="2" id="KW-0677">Repeat</keyword>
<evidence type="ECO:0000256" key="3">
    <source>
        <dbReference type="PROSITE-ProRule" id="PRU00221"/>
    </source>
</evidence>
<dbReference type="PROSITE" id="PS00678">
    <property type="entry name" value="WD_REPEATS_1"/>
    <property type="match status" value="2"/>
</dbReference>
<feature type="repeat" description="WD" evidence="3">
    <location>
        <begin position="35"/>
        <end position="76"/>
    </location>
</feature>
<sequence>MHLQFSPDNCKLVSCSGDNTARLWDVVSGKQLQLFEGHSEGVHRVKFSPDGSKIVSCSTDNTIRLWDVSSGKQLLLLEGHSDAVKEVYFSPDGSKIVSCSMDRTARLWDALSGKQIQTLEDGENISALQFSSDGSKIISIMENTIRMWDASSGRRIQILEGHFSTVCDVKFSPDSKTIVSCSQDRTVRLWGSMDNKINVAEPGEFKCIWQAGTQICGLSMKNSIWKDTNGLTTQQKLLVEQRGGTF</sequence>
<dbReference type="SUPFAM" id="SSF50978">
    <property type="entry name" value="WD40 repeat-like"/>
    <property type="match status" value="1"/>
</dbReference>
<dbReference type="PROSITE" id="PS50082">
    <property type="entry name" value="WD_REPEATS_2"/>
    <property type="match status" value="4"/>
</dbReference>
<dbReference type="AlphaFoldDB" id="X6MUM7"/>
<evidence type="ECO:0000256" key="1">
    <source>
        <dbReference type="ARBA" id="ARBA00022574"/>
    </source>
</evidence>
<dbReference type="PROSITE" id="PS50294">
    <property type="entry name" value="WD_REPEATS_REGION"/>
    <property type="match status" value="4"/>
</dbReference>
<dbReference type="InterPro" id="IPR001680">
    <property type="entry name" value="WD40_rpt"/>
</dbReference>
<feature type="repeat" description="WD" evidence="3">
    <location>
        <begin position="1"/>
        <end position="34"/>
    </location>
</feature>
<dbReference type="EMBL" id="ASPP01017176">
    <property type="protein sequence ID" value="ETO17157.1"/>
    <property type="molecule type" value="Genomic_DNA"/>
</dbReference>
<gene>
    <name evidence="4" type="ORF">RFI_20174</name>
</gene>
<dbReference type="Pfam" id="PF00400">
    <property type="entry name" value="WD40"/>
    <property type="match status" value="5"/>
</dbReference>
<organism evidence="4 5">
    <name type="scientific">Reticulomyxa filosa</name>
    <dbReference type="NCBI Taxonomy" id="46433"/>
    <lineage>
        <taxon>Eukaryota</taxon>
        <taxon>Sar</taxon>
        <taxon>Rhizaria</taxon>
        <taxon>Retaria</taxon>
        <taxon>Foraminifera</taxon>
        <taxon>Monothalamids</taxon>
        <taxon>Reticulomyxidae</taxon>
        <taxon>Reticulomyxa</taxon>
    </lineage>
</organism>
<evidence type="ECO:0000256" key="2">
    <source>
        <dbReference type="ARBA" id="ARBA00022737"/>
    </source>
</evidence>
<dbReference type="PANTHER" id="PTHR19879:SF9">
    <property type="entry name" value="TRANSCRIPTION INITIATION FACTOR TFIID SUBUNIT 5"/>
    <property type="match status" value="1"/>
</dbReference>